<keyword evidence="2" id="KW-0472">Membrane</keyword>
<name>A0A0G0UEX6_9BACT</name>
<feature type="region of interest" description="Disordered" evidence="1">
    <location>
        <begin position="1"/>
        <end position="21"/>
    </location>
</feature>
<keyword evidence="2" id="KW-0812">Transmembrane</keyword>
<dbReference type="InterPro" id="IPR013783">
    <property type="entry name" value="Ig-like_fold"/>
</dbReference>
<evidence type="ECO:0000313" key="4">
    <source>
        <dbReference type="Proteomes" id="UP000034854"/>
    </source>
</evidence>
<dbReference type="Proteomes" id="UP000034854">
    <property type="component" value="Unassembled WGS sequence"/>
</dbReference>
<evidence type="ECO:0000256" key="2">
    <source>
        <dbReference type="SAM" id="Phobius"/>
    </source>
</evidence>
<proteinExistence type="predicted"/>
<keyword evidence="2" id="KW-1133">Transmembrane helix</keyword>
<dbReference type="EMBL" id="LCAG01000004">
    <property type="protein sequence ID" value="KKR87489.1"/>
    <property type="molecule type" value="Genomic_DNA"/>
</dbReference>
<evidence type="ECO:0000313" key="3">
    <source>
        <dbReference type="EMBL" id="KKR87489.1"/>
    </source>
</evidence>
<sequence length="289" mass="31114">MSDSISPDSIPQVPGATASNPFPKITKEDKIRFVIKGRRKFPKKTFLLILLVVILAAAVSYIVYKNKQIQFSDVNDVENPQISISSPQNGAVLKGQSDVVVYLADNTISQKTFKGPTGIKKVESTQSASVTIPVTDDLKKATSAQLLYETTGVASQDQCKVNIVGQNPENCGPTYDQTQDTQKQTYNIDISKLKTGDNTFEFTASGNSGFAIKSATLAVIFGDASQAGKVVKVDFLLDDKTVGEKTDFTLPLSLDTTKFSNGSHVLVAKAYDEAGNASFSAPRTITIQN</sequence>
<reference evidence="3 4" key="1">
    <citation type="journal article" date="2015" name="Nature">
        <title>rRNA introns, odd ribosomes, and small enigmatic genomes across a large radiation of phyla.</title>
        <authorList>
            <person name="Brown C.T."/>
            <person name="Hug L.A."/>
            <person name="Thomas B.C."/>
            <person name="Sharon I."/>
            <person name="Castelle C.J."/>
            <person name="Singh A."/>
            <person name="Wilkins M.J."/>
            <person name="Williams K.H."/>
            <person name="Banfield J.F."/>
        </authorList>
    </citation>
    <scope>NUCLEOTIDE SEQUENCE [LARGE SCALE GENOMIC DNA]</scope>
</reference>
<dbReference type="AlphaFoldDB" id="A0A0G0UEX6"/>
<protein>
    <submittedName>
        <fullName evidence="3">Repeat-containing protein</fullName>
    </submittedName>
</protein>
<dbReference type="Gene3D" id="2.60.40.10">
    <property type="entry name" value="Immunoglobulins"/>
    <property type="match status" value="1"/>
</dbReference>
<organism evidence="3 4">
    <name type="scientific">Candidatus Curtissbacteria bacterium GW2011_GWA1_41_11</name>
    <dbReference type="NCBI Taxonomy" id="1618409"/>
    <lineage>
        <taxon>Bacteria</taxon>
        <taxon>Candidatus Curtissiibacteriota</taxon>
    </lineage>
</organism>
<evidence type="ECO:0000256" key="1">
    <source>
        <dbReference type="SAM" id="MobiDB-lite"/>
    </source>
</evidence>
<comment type="caution">
    <text evidence="3">The sequence shown here is derived from an EMBL/GenBank/DDBJ whole genome shotgun (WGS) entry which is preliminary data.</text>
</comment>
<gene>
    <name evidence="3" type="ORF">UU34_C0004G0030</name>
</gene>
<feature type="transmembrane region" description="Helical" evidence="2">
    <location>
        <begin position="45"/>
        <end position="64"/>
    </location>
</feature>
<accession>A0A0G0UEX6</accession>
<dbReference type="Pfam" id="PF17957">
    <property type="entry name" value="Big_7"/>
    <property type="match status" value="1"/>
</dbReference>